<gene>
    <name evidence="2" type="ORF">P8935_05945</name>
</gene>
<feature type="compositionally biased region" description="Acidic residues" evidence="1">
    <location>
        <begin position="105"/>
        <end position="114"/>
    </location>
</feature>
<feature type="region of interest" description="Disordered" evidence="1">
    <location>
        <begin position="90"/>
        <end position="114"/>
    </location>
</feature>
<feature type="region of interest" description="Disordered" evidence="1">
    <location>
        <begin position="1"/>
        <end position="28"/>
    </location>
</feature>
<evidence type="ECO:0000313" key="2">
    <source>
        <dbReference type="EMBL" id="XBH18855.1"/>
    </source>
</evidence>
<reference evidence="2" key="1">
    <citation type="submission" date="2023-03" db="EMBL/GenBank/DDBJ databases">
        <title>Edaphobacter sp.</title>
        <authorList>
            <person name="Huber K.J."/>
            <person name="Papendorf J."/>
            <person name="Pilke C."/>
            <person name="Bunk B."/>
            <person name="Sproeer C."/>
            <person name="Pester M."/>
        </authorList>
    </citation>
    <scope>NUCLEOTIDE SEQUENCE</scope>
    <source>
        <strain evidence="2">DSM 110680</strain>
    </source>
</reference>
<organism evidence="2">
    <name type="scientific">Telmatobacter sp. DSM 110680</name>
    <dbReference type="NCBI Taxonomy" id="3036704"/>
    <lineage>
        <taxon>Bacteria</taxon>
        <taxon>Pseudomonadati</taxon>
        <taxon>Acidobacteriota</taxon>
        <taxon>Terriglobia</taxon>
        <taxon>Terriglobales</taxon>
        <taxon>Acidobacteriaceae</taxon>
        <taxon>Telmatobacter</taxon>
    </lineage>
</organism>
<feature type="compositionally biased region" description="Basic and acidic residues" evidence="1">
    <location>
        <begin position="9"/>
        <end position="20"/>
    </location>
</feature>
<dbReference type="EMBL" id="CP121196">
    <property type="protein sequence ID" value="XBH18855.1"/>
    <property type="molecule type" value="Genomic_DNA"/>
</dbReference>
<evidence type="ECO:0000256" key="1">
    <source>
        <dbReference type="SAM" id="MobiDB-lite"/>
    </source>
</evidence>
<dbReference type="AlphaFoldDB" id="A0AAU7DNG3"/>
<dbReference type="RefSeq" id="WP_348264073.1">
    <property type="nucleotide sequence ID" value="NZ_CP121196.1"/>
</dbReference>
<name>A0AAU7DNG3_9BACT</name>
<sequence>MNASKRKLAIVEKEANESKPKSRSGAAHMREAADLVMEKDSLEIAKALSKSSKNGQIQSIKFLYELAEHNEKAGEDDGARKFRSMASELANAPEWTGDLPKETHNEDDETATGV</sequence>
<accession>A0AAU7DNG3</accession>
<proteinExistence type="predicted"/>
<protein>
    <submittedName>
        <fullName evidence="2">Uncharacterized protein</fullName>
    </submittedName>
</protein>